<proteinExistence type="predicted"/>
<feature type="region of interest" description="Disordered" evidence="7">
    <location>
        <begin position="55"/>
        <end position="84"/>
    </location>
</feature>
<dbReference type="GO" id="GO:0009055">
    <property type="term" value="F:electron transfer activity"/>
    <property type="evidence" value="ECO:0007669"/>
    <property type="project" value="InterPro"/>
</dbReference>
<accession>A0A1F6TN76</accession>
<dbReference type="SUPFAM" id="SSF46626">
    <property type="entry name" value="Cytochrome c"/>
    <property type="match status" value="1"/>
</dbReference>
<dbReference type="PANTHER" id="PTHR35008:SF4">
    <property type="entry name" value="BLL4482 PROTEIN"/>
    <property type="match status" value="1"/>
</dbReference>
<evidence type="ECO:0000256" key="4">
    <source>
        <dbReference type="ARBA" id="ARBA00022982"/>
    </source>
</evidence>
<dbReference type="PRINTS" id="PR00605">
    <property type="entry name" value="CYTCHROMECIC"/>
</dbReference>
<evidence type="ECO:0000256" key="1">
    <source>
        <dbReference type="ARBA" id="ARBA00022448"/>
    </source>
</evidence>
<keyword evidence="8" id="KW-0732">Signal</keyword>
<evidence type="ECO:0000256" key="7">
    <source>
        <dbReference type="SAM" id="MobiDB-lite"/>
    </source>
</evidence>
<keyword evidence="2 6" id="KW-0349">Heme</keyword>
<dbReference type="PROSITE" id="PS51257">
    <property type="entry name" value="PROKAR_LIPOPROTEIN"/>
    <property type="match status" value="1"/>
</dbReference>
<dbReference type="AlphaFoldDB" id="A0A1F6TN76"/>
<sequence length="149" mass="15769">MARAAALIAVAALLAACSKEEPAAPGAGGPGAQPPPSIESIARGAGLYQEHCAQCHGPEAQGHPDWRNPQAVAAPPLNGTGNDWKRSKRELMTVIKNGAKRGGEPVMPAWGGRLSDQDVEDIVTWFQALWPMDVYDRWRKANAGPTPKG</sequence>
<dbReference type="GO" id="GO:0005506">
    <property type="term" value="F:iron ion binding"/>
    <property type="evidence" value="ECO:0007669"/>
    <property type="project" value="InterPro"/>
</dbReference>
<keyword evidence="1" id="KW-0813">Transport</keyword>
<evidence type="ECO:0000256" key="3">
    <source>
        <dbReference type="ARBA" id="ARBA00022723"/>
    </source>
</evidence>
<dbReference type="InterPro" id="IPR009056">
    <property type="entry name" value="Cyt_c-like_dom"/>
</dbReference>
<dbReference type="Pfam" id="PF13442">
    <property type="entry name" value="Cytochrome_CBB3"/>
    <property type="match status" value="1"/>
</dbReference>
<dbReference type="InterPro" id="IPR008168">
    <property type="entry name" value="Cyt_C_IC"/>
</dbReference>
<feature type="domain" description="Cytochrome c" evidence="9">
    <location>
        <begin position="39"/>
        <end position="130"/>
    </location>
</feature>
<dbReference type="InterPro" id="IPR051459">
    <property type="entry name" value="Cytochrome_c-type_DH"/>
</dbReference>
<evidence type="ECO:0000313" key="10">
    <source>
        <dbReference type="EMBL" id="OGI46583.1"/>
    </source>
</evidence>
<reference evidence="10 11" key="1">
    <citation type="journal article" date="2016" name="Nat. Commun.">
        <title>Thousands of microbial genomes shed light on interconnected biogeochemical processes in an aquifer system.</title>
        <authorList>
            <person name="Anantharaman K."/>
            <person name="Brown C.T."/>
            <person name="Hug L.A."/>
            <person name="Sharon I."/>
            <person name="Castelle C.J."/>
            <person name="Probst A.J."/>
            <person name="Thomas B.C."/>
            <person name="Singh A."/>
            <person name="Wilkins M.J."/>
            <person name="Karaoz U."/>
            <person name="Brodie E.L."/>
            <person name="Williams K.H."/>
            <person name="Hubbard S.S."/>
            <person name="Banfield J.F."/>
        </authorList>
    </citation>
    <scope>NUCLEOTIDE SEQUENCE [LARGE SCALE GENOMIC DNA]</scope>
</reference>
<dbReference type="EMBL" id="MFSU01000078">
    <property type="protein sequence ID" value="OGI46583.1"/>
    <property type="molecule type" value="Genomic_DNA"/>
</dbReference>
<evidence type="ECO:0000259" key="9">
    <source>
        <dbReference type="PROSITE" id="PS51007"/>
    </source>
</evidence>
<dbReference type="InterPro" id="IPR036909">
    <property type="entry name" value="Cyt_c-like_dom_sf"/>
</dbReference>
<protein>
    <recommendedName>
        <fullName evidence="9">Cytochrome c domain-containing protein</fullName>
    </recommendedName>
</protein>
<dbReference type="GO" id="GO:0020037">
    <property type="term" value="F:heme binding"/>
    <property type="evidence" value="ECO:0007669"/>
    <property type="project" value="InterPro"/>
</dbReference>
<evidence type="ECO:0000256" key="6">
    <source>
        <dbReference type="PROSITE-ProRule" id="PRU00433"/>
    </source>
</evidence>
<dbReference type="Gene3D" id="1.10.760.10">
    <property type="entry name" value="Cytochrome c-like domain"/>
    <property type="match status" value="1"/>
</dbReference>
<feature type="chain" id="PRO_5009526746" description="Cytochrome c domain-containing protein" evidence="8">
    <location>
        <begin position="24"/>
        <end position="149"/>
    </location>
</feature>
<comment type="caution">
    <text evidence="10">The sequence shown here is derived from an EMBL/GenBank/DDBJ whole genome shotgun (WGS) entry which is preliminary data.</text>
</comment>
<evidence type="ECO:0000313" key="11">
    <source>
        <dbReference type="Proteomes" id="UP000178885"/>
    </source>
</evidence>
<evidence type="ECO:0000256" key="2">
    <source>
        <dbReference type="ARBA" id="ARBA00022617"/>
    </source>
</evidence>
<dbReference type="Proteomes" id="UP000178885">
    <property type="component" value="Unassembled WGS sequence"/>
</dbReference>
<dbReference type="PANTHER" id="PTHR35008">
    <property type="entry name" value="BLL4482 PROTEIN-RELATED"/>
    <property type="match status" value="1"/>
</dbReference>
<evidence type="ECO:0000256" key="8">
    <source>
        <dbReference type="SAM" id="SignalP"/>
    </source>
</evidence>
<dbReference type="STRING" id="1817760.A2151_06945"/>
<evidence type="ECO:0000256" key="5">
    <source>
        <dbReference type="ARBA" id="ARBA00023004"/>
    </source>
</evidence>
<organism evidence="10 11">
    <name type="scientific">Candidatus Muproteobacteria bacterium RBG_16_65_34</name>
    <dbReference type="NCBI Taxonomy" id="1817760"/>
    <lineage>
        <taxon>Bacteria</taxon>
        <taxon>Pseudomonadati</taxon>
        <taxon>Pseudomonadota</taxon>
        <taxon>Candidatus Muproteobacteria</taxon>
    </lineage>
</organism>
<keyword evidence="5 6" id="KW-0408">Iron</keyword>
<keyword evidence="3 6" id="KW-0479">Metal-binding</keyword>
<gene>
    <name evidence="10" type="ORF">A2151_06945</name>
</gene>
<feature type="signal peptide" evidence="8">
    <location>
        <begin position="1"/>
        <end position="23"/>
    </location>
</feature>
<name>A0A1F6TN76_9PROT</name>
<keyword evidence="4" id="KW-0249">Electron transport</keyword>
<dbReference type="PROSITE" id="PS51007">
    <property type="entry name" value="CYTC"/>
    <property type="match status" value="1"/>
</dbReference>